<protein>
    <submittedName>
        <fullName evidence="1">Uncharacterized protein</fullName>
    </submittedName>
</protein>
<accession>A0A5B9GTA8</accession>
<sequence length="79" mass="8469">MSDRTTISSATEVDLMQIVALHRLLDFAASEALAGNVDDSALEGVVILTRMVGHKVRLVANRVLGGDAFSCDNCDPYCE</sequence>
<dbReference type="KEGG" id="aoy:EOV40_013650"/>
<dbReference type="Proteomes" id="UP000287027">
    <property type="component" value="Plasmid unnamed1"/>
</dbReference>
<name>A0A5B9GTA8_9PROT</name>
<dbReference type="EMBL" id="CP042809">
    <property type="protein sequence ID" value="QEE86765.1"/>
    <property type="molecule type" value="Genomic_DNA"/>
</dbReference>
<gene>
    <name evidence="1" type="ORF">EOV40_013650</name>
</gene>
<keyword evidence="1" id="KW-0614">Plasmid</keyword>
<proteinExistence type="predicted"/>
<dbReference type="AlphaFoldDB" id="A0A5B9GTA8"/>
<reference evidence="1 2" key="1">
    <citation type="submission" date="2019-08" db="EMBL/GenBank/DDBJ databases">
        <title>Acetobacter oryzioeni sp. nov., isolated from Korean rice wine vinegar.</title>
        <authorList>
            <person name="Baek J.H."/>
            <person name="Kim K.H."/>
            <person name="Jeon C.O."/>
            <person name="Han D.M."/>
        </authorList>
    </citation>
    <scope>NUCLEOTIDE SEQUENCE [LARGE SCALE GENOMIC DNA]</scope>
    <source>
        <strain evidence="1 2">B6</strain>
        <plasmid evidence="1 2">unnamed1</plasmid>
    </source>
</reference>
<organism evidence="1 2">
    <name type="scientific">Acetobacter oryzoeni</name>
    <dbReference type="NCBI Taxonomy" id="2500548"/>
    <lineage>
        <taxon>Bacteria</taxon>
        <taxon>Pseudomonadati</taxon>
        <taxon>Pseudomonadota</taxon>
        <taxon>Alphaproteobacteria</taxon>
        <taxon>Acetobacterales</taxon>
        <taxon>Acetobacteraceae</taxon>
        <taxon>Acetobacter</taxon>
    </lineage>
</organism>
<evidence type="ECO:0000313" key="1">
    <source>
        <dbReference type="EMBL" id="QEE86765.1"/>
    </source>
</evidence>
<geneLocation type="plasmid" evidence="1 2">
    <name>unnamed1</name>
</geneLocation>
<keyword evidence="2" id="KW-1185">Reference proteome</keyword>
<dbReference type="RefSeq" id="WP_128106354.1">
    <property type="nucleotide sequence ID" value="NZ_CP042809.1"/>
</dbReference>
<evidence type="ECO:0000313" key="2">
    <source>
        <dbReference type="Proteomes" id="UP000287027"/>
    </source>
</evidence>